<organism evidence="2 3">
    <name type="scientific">Neisseria meningitidis</name>
    <dbReference type="NCBI Taxonomy" id="487"/>
    <lineage>
        <taxon>Bacteria</taxon>
        <taxon>Pseudomonadati</taxon>
        <taxon>Pseudomonadota</taxon>
        <taxon>Betaproteobacteria</taxon>
        <taxon>Neisseriales</taxon>
        <taxon>Neisseriaceae</taxon>
        <taxon>Neisseria</taxon>
    </lineage>
</organism>
<feature type="region of interest" description="Disordered" evidence="1">
    <location>
        <begin position="98"/>
        <end position="118"/>
    </location>
</feature>
<proteinExistence type="predicted"/>
<gene>
    <name evidence="2" type="ORF">CIJ84_06835</name>
</gene>
<feature type="compositionally biased region" description="Polar residues" evidence="1">
    <location>
        <begin position="106"/>
        <end position="118"/>
    </location>
</feature>
<dbReference type="AlphaFoldDB" id="A0AB37K769"/>
<accession>A0AB37K769</accession>
<dbReference type="EMBL" id="NVYQ01000096">
    <property type="protein sequence ID" value="RGB16399.1"/>
    <property type="molecule type" value="Genomic_DNA"/>
</dbReference>
<name>A0AB37K769_NEIME</name>
<protein>
    <submittedName>
        <fullName evidence="2">Uncharacterized protein</fullName>
    </submittedName>
</protein>
<evidence type="ECO:0000313" key="3">
    <source>
        <dbReference type="Proteomes" id="UP000260504"/>
    </source>
</evidence>
<evidence type="ECO:0000256" key="1">
    <source>
        <dbReference type="SAM" id="MobiDB-lite"/>
    </source>
</evidence>
<reference evidence="2 3" key="1">
    <citation type="submission" date="2017-08" db="EMBL/GenBank/DDBJ databases">
        <title>Meningococcal Conjunctivitis and Endemic Carriage at a Military Recruit Training Center.</title>
        <authorList>
            <person name="Bobb A.J."/>
            <person name="Galac M.R."/>
            <person name="Snesrud E."/>
            <person name="Clagett C.D."/>
        </authorList>
    </citation>
    <scope>NUCLEOTIDE SEQUENCE [LARGE SCALE GENOMIC DNA]</scope>
    <source>
        <strain evidence="2 3">MRSN431200</strain>
    </source>
</reference>
<dbReference type="RefSeq" id="WP_002234644.1">
    <property type="nucleotide sequence ID" value="NZ_FERE01000017.1"/>
</dbReference>
<sequence>MNTTSSMTQEEGIIAESIDVINKFVQFLLKLYDDFGIDGMHDLVDPDLDTLESIVKNLQQEVDKLPISPNDFSLENKKISLAQGLLYAQSMITNVRNKDTEECSRNRSMLKNNQSSLY</sequence>
<dbReference type="Proteomes" id="UP000260504">
    <property type="component" value="Unassembled WGS sequence"/>
</dbReference>
<evidence type="ECO:0000313" key="2">
    <source>
        <dbReference type="EMBL" id="RGB16399.1"/>
    </source>
</evidence>
<comment type="caution">
    <text evidence="2">The sequence shown here is derived from an EMBL/GenBank/DDBJ whole genome shotgun (WGS) entry which is preliminary data.</text>
</comment>